<evidence type="ECO:0000313" key="11">
    <source>
        <dbReference type="EMBL" id="EAS50932.1"/>
    </source>
</evidence>
<evidence type="ECO:0000259" key="10">
    <source>
        <dbReference type="Pfam" id="PF03918"/>
    </source>
</evidence>
<feature type="domain" description="CcmH/CycL/Ccl2/NrfF N-terminal" evidence="10">
    <location>
        <begin position="25"/>
        <end position="158"/>
    </location>
</feature>
<feature type="signal peptide" evidence="9">
    <location>
        <begin position="1"/>
        <end position="26"/>
    </location>
</feature>
<evidence type="ECO:0000256" key="8">
    <source>
        <dbReference type="ARBA" id="ARBA00060491"/>
    </source>
</evidence>
<comment type="subcellular location">
    <subcellularLocation>
        <location evidence="8">Membrane</location>
        <topology evidence="8">Single-pass membrane protein</topology>
        <orientation evidence="8">Periplasmic side</orientation>
    </subcellularLocation>
</comment>
<name>Q1YJE1_AURMS</name>
<keyword evidence="5" id="KW-0201">Cytochrome c-type biogenesis</keyword>
<keyword evidence="6 9" id="KW-0408">Iron</keyword>
<comment type="caution">
    <text evidence="11">The sequence shown here is derived from an EMBL/GenBank/DDBJ whole genome shotgun (WGS) entry which is preliminary data.</text>
</comment>
<evidence type="ECO:0000256" key="9">
    <source>
        <dbReference type="RuleBase" id="RU364112"/>
    </source>
</evidence>
<dbReference type="GO" id="GO:0017004">
    <property type="term" value="P:cytochrome complex assembly"/>
    <property type="evidence" value="ECO:0007669"/>
    <property type="project" value="UniProtKB-KW"/>
</dbReference>
<keyword evidence="3 9" id="KW-0479">Metal-binding</keyword>
<dbReference type="RefSeq" id="WP_009208921.1">
    <property type="nucleotide sequence ID" value="NZ_BBWP01000022.1"/>
</dbReference>
<evidence type="ECO:0000256" key="1">
    <source>
        <dbReference type="ARBA" id="ARBA00010342"/>
    </source>
</evidence>
<evidence type="ECO:0000256" key="5">
    <source>
        <dbReference type="ARBA" id="ARBA00022748"/>
    </source>
</evidence>
<dbReference type="PANTHER" id="PTHR47870:SF1">
    <property type="entry name" value="CYTOCHROME C-TYPE BIOGENESIS PROTEIN CCMH"/>
    <property type="match status" value="1"/>
</dbReference>
<dbReference type="PANTHER" id="PTHR47870">
    <property type="entry name" value="CYTOCHROME C-TYPE BIOGENESIS PROTEIN CCMH"/>
    <property type="match status" value="1"/>
</dbReference>
<feature type="chain" id="PRO_5011018725" description="Cytochrome c-type biogenesis protein" evidence="9">
    <location>
        <begin position="27"/>
        <end position="164"/>
    </location>
</feature>
<keyword evidence="2 9" id="KW-0349">Heme</keyword>
<dbReference type="CDD" id="cd16378">
    <property type="entry name" value="CcmH_N"/>
    <property type="match status" value="1"/>
</dbReference>
<evidence type="ECO:0000256" key="7">
    <source>
        <dbReference type="ARBA" id="ARBA00037230"/>
    </source>
</evidence>
<gene>
    <name evidence="11" type="ORF">SI859A1_01058</name>
</gene>
<dbReference type="Gene3D" id="1.10.8.640">
    <property type="entry name" value="Cytochrome C biogenesis protein"/>
    <property type="match status" value="1"/>
</dbReference>
<dbReference type="EMBL" id="AAPJ01000002">
    <property type="protein sequence ID" value="EAS50932.1"/>
    <property type="molecule type" value="Genomic_DNA"/>
</dbReference>
<dbReference type="BioCyc" id="AURANTIMONAS:SI859A1_01058-MONOMER"/>
<evidence type="ECO:0000256" key="6">
    <source>
        <dbReference type="ARBA" id="ARBA00023004"/>
    </source>
</evidence>
<keyword evidence="4 9" id="KW-0732">Signal</keyword>
<evidence type="ECO:0000256" key="2">
    <source>
        <dbReference type="ARBA" id="ARBA00022617"/>
    </source>
</evidence>
<evidence type="ECO:0000256" key="4">
    <source>
        <dbReference type="ARBA" id="ARBA00022729"/>
    </source>
</evidence>
<dbReference type="HOGENOM" id="CLU_107187_2_0_5"/>
<comment type="function">
    <text evidence="7">Required for the biogenesis of c-type cytochromes. Possible subunit of a heme lyase.</text>
</comment>
<dbReference type="GO" id="GO:0046872">
    <property type="term" value="F:metal ion binding"/>
    <property type="evidence" value="ECO:0007669"/>
    <property type="project" value="UniProtKB-KW"/>
</dbReference>
<dbReference type="InterPro" id="IPR038297">
    <property type="entry name" value="CcmH/CycL/NrfF/Ccl2_sf"/>
</dbReference>
<evidence type="ECO:0000256" key="3">
    <source>
        <dbReference type="ARBA" id="ARBA00022723"/>
    </source>
</evidence>
<dbReference type="InterPro" id="IPR051263">
    <property type="entry name" value="C-type_cytochrome_biogenesis"/>
</dbReference>
<keyword evidence="9" id="KW-1133">Transmembrane helix</keyword>
<dbReference type="FunFam" id="1.10.8.640:FF:000001">
    <property type="entry name" value="Cytochrome c-type biogenesis protein"/>
    <property type="match status" value="1"/>
</dbReference>
<protein>
    <recommendedName>
        <fullName evidence="9">Cytochrome c-type biogenesis protein</fullName>
    </recommendedName>
</protein>
<dbReference type="InterPro" id="IPR005616">
    <property type="entry name" value="CcmH/CycL/Ccl2/NrfF_N"/>
</dbReference>
<dbReference type="Pfam" id="PF03918">
    <property type="entry name" value="CcmH"/>
    <property type="match status" value="1"/>
</dbReference>
<keyword evidence="9" id="KW-0472">Membrane</keyword>
<comment type="similarity">
    <text evidence="1 9">Belongs to the CcmH/CycL/Ccl2/NrfF family.</text>
</comment>
<dbReference type="Proteomes" id="UP000000321">
    <property type="component" value="Unassembled WGS sequence"/>
</dbReference>
<proteinExistence type="inferred from homology"/>
<sequence>MSRPSWRAIAASLALAVLLIAGPQGAAPAFAVTPDEVLSDPALEARARQLSTGLRCLVCQNQSIDDSNADLAKDLRLLVRERLVAGDTDDEVIDYLVSRYGEFVLLKPRFDWATLALWGTPVVVLLAGIGFAVLTVRGRRQATAPTALSPEEEAAIAEVTRSRG</sequence>
<keyword evidence="9" id="KW-0812">Transmembrane</keyword>
<keyword evidence="12" id="KW-1185">Reference proteome</keyword>
<dbReference type="AlphaFoldDB" id="Q1YJE1"/>
<dbReference type="GO" id="GO:0005886">
    <property type="term" value="C:plasma membrane"/>
    <property type="evidence" value="ECO:0007669"/>
    <property type="project" value="TreeGrafter"/>
</dbReference>
<feature type="transmembrane region" description="Helical" evidence="9">
    <location>
        <begin position="115"/>
        <end position="136"/>
    </location>
</feature>
<accession>Q1YJE1</accession>
<evidence type="ECO:0000313" key="12">
    <source>
        <dbReference type="Proteomes" id="UP000000321"/>
    </source>
</evidence>
<organism evidence="11 12">
    <name type="scientific">Aurantimonas manganoxydans (strain ATCC BAA-1229 / DSM 21871 / SI85-9A1)</name>
    <dbReference type="NCBI Taxonomy" id="287752"/>
    <lineage>
        <taxon>Bacteria</taxon>
        <taxon>Pseudomonadati</taxon>
        <taxon>Pseudomonadota</taxon>
        <taxon>Alphaproteobacteria</taxon>
        <taxon>Hyphomicrobiales</taxon>
        <taxon>Aurantimonadaceae</taxon>
        <taxon>Aurantimonas</taxon>
    </lineage>
</organism>
<reference evidence="11 12" key="1">
    <citation type="journal article" date="2008" name="Appl. Environ. Microbiol.">
        <title>Genomic insights into Mn(II) oxidation by the marine alphaproteobacterium Aurantimonas sp. strain SI85-9A1.</title>
        <authorList>
            <person name="Dick G.J."/>
            <person name="Podell S."/>
            <person name="Johnson H.A."/>
            <person name="Rivera-Espinoza Y."/>
            <person name="Bernier-Latmani R."/>
            <person name="McCarthy J.K."/>
            <person name="Torpey J.W."/>
            <person name="Clement B.G."/>
            <person name="Gaasterland T."/>
            <person name="Tebo B.M."/>
        </authorList>
    </citation>
    <scope>NUCLEOTIDE SEQUENCE [LARGE SCALE GENOMIC DNA]</scope>
    <source>
        <strain evidence="11 12">SI85-9A1</strain>
    </source>
</reference>